<dbReference type="SUPFAM" id="SSF56519">
    <property type="entry name" value="Penicillin binding protein dimerisation domain"/>
    <property type="match status" value="1"/>
</dbReference>
<protein>
    <recommendedName>
        <fullName evidence="6">Penicillin-binding protein transpeptidase domain-containing protein</fullName>
    </recommendedName>
</protein>
<evidence type="ECO:0000256" key="1">
    <source>
        <dbReference type="ARBA" id="ARBA00004370"/>
    </source>
</evidence>
<accession>X1KQX9</accession>
<comment type="subcellular location">
    <subcellularLocation>
        <location evidence="1">Membrane</location>
    </subcellularLocation>
</comment>
<evidence type="ECO:0008006" key="6">
    <source>
        <dbReference type="Google" id="ProtNLM"/>
    </source>
</evidence>
<comment type="caution">
    <text evidence="5">The sequence shown here is derived from an EMBL/GenBank/DDBJ whole genome shotgun (WGS) entry which is preliminary data.</text>
</comment>
<feature type="domain" description="Penicillin-binding protein transpeptidase" evidence="3">
    <location>
        <begin position="224"/>
        <end position="496"/>
    </location>
</feature>
<organism evidence="5">
    <name type="scientific">marine sediment metagenome</name>
    <dbReference type="NCBI Taxonomy" id="412755"/>
    <lineage>
        <taxon>unclassified sequences</taxon>
        <taxon>metagenomes</taxon>
        <taxon>ecological metagenomes</taxon>
    </lineage>
</organism>
<dbReference type="PANTHER" id="PTHR30627">
    <property type="entry name" value="PEPTIDOGLYCAN D,D-TRANSPEPTIDASE"/>
    <property type="match status" value="1"/>
</dbReference>
<dbReference type="InterPro" id="IPR005311">
    <property type="entry name" value="PBP_dimer"/>
</dbReference>
<dbReference type="AlphaFoldDB" id="X1KQX9"/>
<evidence type="ECO:0000259" key="3">
    <source>
        <dbReference type="Pfam" id="PF00905"/>
    </source>
</evidence>
<dbReference type="InterPro" id="IPR036138">
    <property type="entry name" value="PBP_dimer_sf"/>
</dbReference>
<dbReference type="Gene3D" id="3.30.450.330">
    <property type="match status" value="1"/>
</dbReference>
<sequence>MLIIYRLVFIQYLNASEFKSYAEFQHIGEFVLNSKRGKILDRNGVELAISLNERTVCANPKLVVDSEYESKILAEILELDVENVKEKLDSKDLGFVYIQRKVSTEKAEKIVEYSLPGIYFQNEARRYYPLNNIAASVIGFAGVDNNGLAGIELQYEKVLRGVDGKAITEKDVFGNIIPGENNTYIEPVDGKDIVLTIDSQIQYIAQEKLEEIVSEFKALRAISIVMNPKSGEIYSMAAYPGFDLNSYQEADPELYKISGISFTYEPGSTFKIINVASAIENNTVEKDQLFDLAPSIKVGDRVIKEIFRTYNASYTTEEIIKHSINVGAVTIALGMGEKTFWEGIKKFGFGEITGIELPGEEKGLFYDYKTWPASTIGALAIGQNISVTPLQLLRAVCAIANGGYLVTPSIVKEVKLLENVEDDELQMEGGNRILSTETADALKDMMLAVVEGGTGTRAQIDGVKVCGKTGTAEKVNKDRTGYDEGRQITSFIGFAPY</sequence>
<dbReference type="GO" id="GO:0071555">
    <property type="term" value="P:cell wall organization"/>
    <property type="evidence" value="ECO:0007669"/>
    <property type="project" value="TreeGrafter"/>
</dbReference>
<dbReference type="GO" id="GO:0008658">
    <property type="term" value="F:penicillin binding"/>
    <property type="evidence" value="ECO:0007669"/>
    <property type="project" value="InterPro"/>
</dbReference>
<dbReference type="GO" id="GO:0005886">
    <property type="term" value="C:plasma membrane"/>
    <property type="evidence" value="ECO:0007669"/>
    <property type="project" value="TreeGrafter"/>
</dbReference>
<reference evidence="5" key="1">
    <citation type="journal article" date="2014" name="Front. Microbiol.">
        <title>High frequency of phylogenetically diverse reductive dehalogenase-homologous genes in deep subseafloor sedimentary metagenomes.</title>
        <authorList>
            <person name="Kawai M."/>
            <person name="Futagami T."/>
            <person name="Toyoda A."/>
            <person name="Takaki Y."/>
            <person name="Nishi S."/>
            <person name="Hori S."/>
            <person name="Arai W."/>
            <person name="Tsubouchi T."/>
            <person name="Morono Y."/>
            <person name="Uchiyama I."/>
            <person name="Ito T."/>
            <person name="Fujiyama A."/>
            <person name="Inagaki F."/>
            <person name="Takami H."/>
        </authorList>
    </citation>
    <scope>NUCLEOTIDE SEQUENCE</scope>
    <source>
        <strain evidence="5">Expedition CK06-06</strain>
    </source>
</reference>
<dbReference type="Gene3D" id="3.40.710.10">
    <property type="entry name" value="DD-peptidase/beta-lactamase superfamily"/>
    <property type="match status" value="1"/>
</dbReference>
<dbReference type="Pfam" id="PF03717">
    <property type="entry name" value="PBP_dimer"/>
    <property type="match status" value="1"/>
</dbReference>
<dbReference type="SUPFAM" id="SSF56601">
    <property type="entry name" value="beta-lactamase/transpeptidase-like"/>
    <property type="match status" value="1"/>
</dbReference>
<name>X1KQX9_9ZZZZ</name>
<dbReference type="Gene3D" id="3.90.1310.10">
    <property type="entry name" value="Penicillin-binding protein 2a (Domain 2)"/>
    <property type="match status" value="1"/>
</dbReference>
<dbReference type="Pfam" id="PF00905">
    <property type="entry name" value="Transpeptidase"/>
    <property type="match status" value="1"/>
</dbReference>
<evidence type="ECO:0000256" key="2">
    <source>
        <dbReference type="ARBA" id="ARBA00023136"/>
    </source>
</evidence>
<dbReference type="InterPro" id="IPR001460">
    <property type="entry name" value="PCN-bd_Tpept"/>
</dbReference>
<keyword evidence="2" id="KW-0472">Membrane</keyword>
<gene>
    <name evidence="5" type="ORF">S06H3_01152</name>
</gene>
<dbReference type="InterPro" id="IPR050515">
    <property type="entry name" value="Beta-lactam/transpept"/>
</dbReference>
<dbReference type="PANTHER" id="PTHR30627:SF1">
    <property type="entry name" value="PEPTIDOGLYCAN D,D-TRANSPEPTIDASE FTSI"/>
    <property type="match status" value="1"/>
</dbReference>
<feature type="non-terminal residue" evidence="5">
    <location>
        <position position="497"/>
    </location>
</feature>
<evidence type="ECO:0000259" key="4">
    <source>
        <dbReference type="Pfam" id="PF03717"/>
    </source>
</evidence>
<evidence type="ECO:0000313" key="5">
    <source>
        <dbReference type="EMBL" id="GAH96035.1"/>
    </source>
</evidence>
<feature type="domain" description="Penicillin-binding protein dimerisation" evidence="4">
    <location>
        <begin position="33"/>
        <end position="178"/>
    </location>
</feature>
<dbReference type="InterPro" id="IPR012338">
    <property type="entry name" value="Beta-lactam/transpept-like"/>
</dbReference>
<dbReference type="Gene3D" id="1.10.150.770">
    <property type="match status" value="1"/>
</dbReference>
<dbReference type="EMBL" id="BARV01000270">
    <property type="protein sequence ID" value="GAH96035.1"/>
    <property type="molecule type" value="Genomic_DNA"/>
</dbReference>
<proteinExistence type="predicted"/>